<keyword evidence="4 9" id="KW-0347">Helicase</keyword>
<feature type="domain" description="DNA2/NAM7 helicase helicase" evidence="7">
    <location>
        <begin position="404"/>
        <end position="574"/>
    </location>
</feature>
<dbReference type="Pfam" id="PF13086">
    <property type="entry name" value="AAA_11"/>
    <property type="match status" value="2"/>
</dbReference>
<feature type="coiled-coil region" evidence="6">
    <location>
        <begin position="531"/>
        <end position="586"/>
    </location>
</feature>
<sequence>MALRVDFGGSYNESQQRKANEIYVKIQNTFSKFEMSDKDFFELMKTNIDGYYFSSANFDRTAENRNNGDKLIRNIFLRPRIDSEFSQMLEGNGFILIGDVFINPREERSYFSVNDFYLCENSSQMEYEVFANAPINLRTLYDEWDLRQTNTVLNLDLISELPYIVSPIKFKRFIKKWESYLEFEYELTKMGIKYKTIKNLRFDVLYEVNANEINRDTYKNDILVEFEKKLYVKENSQYLTGEENQYVFASIELDKSSDLKSFFNQSLSLVAKRRKGLLDKLINGEDVEDIVQVPLGEFLMSKDTEFKTTIAYFYVPDAIDDEGNADLASFREANKHTLDDDPVLASTATGDIALYKRGKAAIDNMKKGKVKNPFLVGLLIDPAHFESHVELYNEDNVEFALEKKLNSSQKAAIIKALNSNSIFALQGPPGTGKTQTITELVYQYNKMGKKVLISSQTHIAIDNVIERLPHEMNILPIRLVKDTKRANVKYLPDKLLDNLYESAYDKFSEKIENYNNFSKEIDAIQAHFESNKELYSNIKSRQQKCDKLNDEISGLRKESQIYADQLLELEREEKKAQANKKFLLEYYNNELDFNKITDDIYNEKYYEMLESLFKELGFDEEESITDHILMLKRRIGTTRIELLNELSNGKTGKSKEYIDIEKQIEDQKNAIKALEAMNNPSLASAIETTRSNINSLLRKLKDLDEDGGEKIVDLSNTTFYFVKDKSNPEMAISEEIKHINNANELYKKHVRNLMNSKFIKSLEENDVSKEKEKVDEEYRRVDVKIKGLEQELKEYLEPIKTQREHLTEYFNSFFSEKLNNNSLPESDEEKFNRIQEYINEQQEQFEEFKENYDLYRQIYEDSVQLLKDRKNILGRQRIKFTKDLFINNANVYGITCTSSATFYSDRNDYLKALNIGDVDVSKQDFDVVIIDEVSKANPIEIMIPLLYGKSVVLVGDQRQLPPIFKYRDSMFKDFTDSQMSKLFKNYTLDQIKEQVESSLFEEIYNLLKYNKAMLTQQYRFNSQIMKCVNVFYNDKLEAGWGSAQDNKKQHYLKVDYKHKGKDVVIFDPKYSTYWFNTNKYADDVVAYEKSKEGKTSLYNELEGKVTYELLKLLDLGYGDLKKNTPATYEKAIETTENKKPSVAVVSMYGAQIGYIKNLIKNDKYKFANIDVDISTVDNYQGKEKDIIIVNFVRNNKRGDAGEFIKKFNRINVAISRARNMLIVVGSKVAYLSNDEYESYLNGKTIKNKEVPAHYDKDGNLLDVSCMKSTAFFTESRQYLNDYETALIGFDLMKPIMKNRMIQFIEDSSVSSKVSQNSKFNFFISSRYKDILGRVEKYYYKEKNNFAFNKKLNSMLGFVTEYCAKIKLDYSLPNVVDKEFNMFGNGKRAKDSKMIRKAILLYKNQMKSVFSSEISKRIPTLTVWKLLDAAYDSFVSTVDKLSNRAVELIKSFSIEKEKYMEYADLSVRHIRGLADFIDDKNILDLKCTACINEIYIKQVLAYYYLSQKRGLSIENVIVYDAVSNRYIKINMNTTEIITNYELKWNKFYPESRKYFRDFFLFL</sequence>
<dbReference type="CDD" id="cd18808">
    <property type="entry name" value="SF1_C_Upf1"/>
    <property type="match status" value="1"/>
</dbReference>
<evidence type="ECO:0000256" key="1">
    <source>
        <dbReference type="ARBA" id="ARBA00007913"/>
    </source>
</evidence>
<dbReference type="PANTHER" id="PTHR43788:SF8">
    <property type="entry name" value="DNA-BINDING PROTEIN SMUBP-2"/>
    <property type="match status" value="1"/>
</dbReference>
<dbReference type="InParanoid" id="A0A397S2G7"/>
<name>A0A397S2G7_9MOLU</name>
<feature type="domain" description="DNA2/NAM7 helicase helicase" evidence="7">
    <location>
        <begin position="754"/>
        <end position="964"/>
    </location>
</feature>
<evidence type="ECO:0000256" key="6">
    <source>
        <dbReference type="SAM" id="Coils"/>
    </source>
</evidence>
<feature type="coiled-coil region" evidence="6">
    <location>
        <begin position="831"/>
        <end position="858"/>
    </location>
</feature>
<dbReference type="InterPro" id="IPR050534">
    <property type="entry name" value="Coronavir_polyprotein_1ab"/>
</dbReference>
<keyword evidence="2" id="KW-0547">Nucleotide-binding</keyword>
<dbReference type="SUPFAM" id="SSF52540">
    <property type="entry name" value="P-loop containing nucleoside triphosphate hydrolases"/>
    <property type="match status" value="1"/>
</dbReference>
<dbReference type="OrthoDB" id="9757917at2"/>
<dbReference type="Proteomes" id="UP000266506">
    <property type="component" value="Unassembled WGS sequence"/>
</dbReference>
<comment type="caution">
    <text evidence="9">The sequence shown here is derived from an EMBL/GenBank/DDBJ whole genome shotgun (WGS) entry which is preliminary data.</text>
</comment>
<evidence type="ECO:0000256" key="5">
    <source>
        <dbReference type="ARBA" id="ARBA00022840"/>
    </source>
</evidence>
<comment type="similarity">
    <text evidence="1">Belongs to the DNA2/NAM7 helicase family.</text>
</comment>
<protein>
    <submittedName>
        <fullName evidence="9">Superfamily I DNA and/or RNA helicase</fullName>
    </submittedName>
</protein>
<keyword evidence="5" id="KW-0067">ATP-binding</keyword>
<evidence type="ECO:0000259" key="7">
    <source>
        <dbReference type="Pfam" id="PF13086"/>
    </source>
</evidence>
<dbReference type="InterPro" id="IPR027417">
    <property type="entry name" value="P-loop_NTPase"/>
</dbReference>
<dbReference type="Gene3D" id="3.40.50.300">
    <property type="entry name" value="P-loop containing nucleotide triphosphate hydrolases"/>
    <property type="match status" value="3"/>
</dbReference>
<gene>
    <name evidence="9" type="ORF">EI71_00136</name>
</gene>
<keyword evidence="10" id="KW-1185">Reference proteome</keyword>
<accession>A0A397S2G7</accession>
<dbReference type="InterPro" id="IPR047187">
    <property type="entry name" value="SF1_C_Upf1"/>
</dbReference>
<evidence type="ECO:0000256" key="4">
    <source>
        <dbReference type="ARBA" id="ARBA00022806"/>
    </source>
</evidence>
<dbReference type="GO" id="GO:0005524">
    <property type="term" value="F:ATP binding"/>
    <property type="evidence" value="ECO:0007669"/>
    <property type="project" value="UniProtKB-KW"/>
</dbReference>
<evidence type="ECO:0000256" key="2">
    <source>
        <dbReference type="ARBA" id="ARBA00022741"/>
    </source>
</evidence>
<keyword evidence="6" id="KW-0175">Coiled coil</keyword>
<feature type="coiled-coil region" evidence="6">
    <location>
        <begin position="657"/>
        <end position="706"/>
    </location>
</feature>
<dbReference type="Pfam" id="PF13087">
    <property type="entry name" value="AAA_12"/>
    <property type="match status" value="1"/>
</dbReference>
<dbReference type="EMBL" id="QXEV01000001">
    <property type="protein sequence ID" value="RIA78575.1"/>
    <property type="molecule type" value="Genomic_DNA"/>
</dbReference>
<dbReference type="InterPro" id="IPR041679">
    <property type="entry name" value="DNA2/NAM7-like_C"/>
</dbReference>
<evidence type="ECO:0000259" key="8">
    <source>
        <dbReference type="Pfam" id="PF13087"/>
    </source>
</evidence>
<proteinExistence type="inferred from homology"/>
<dbReference type="GO" id="GO:0043139">
    <property type="term" value="F:5'-3' DNA helicase activity"/>
    <property type="evidence" value="ECO:0007669"/>
    <property type="project" value="TreeGrafter"/>
</dbReference>
<organism evidence="9 10">
    <name type="scientific">Anaeroplasma bactoclasticum</name>
    <dbReference type="NCBI Taxonomy" id="2088"/>
    <lineage>
        <taxon>Bacteria</taxon>
        <taxon>Bacillati</taxon>
        <taxon>Mycoplasmatota</taxon>
        <taxon>Mollicutes</taxon>
        <taxon>Anaeroplasmatales</taxon>
        <taxon>Anaeroplasmataceae</taxon>
        <taxon>Anaeroplasma</taxon>
    </lineage>
</organism>
<dbReference type="InterPro" id="IPR041677">
    <property type="entry name" value="DNA2/NAM7_AAA_11"/>
</dbReference>
<evidence type="ECO:0000313" key="9">
    <source>
        <dbReference type="EMBL" id="RIA78575.1"/>
    </source>
</evidence>
<keyword evidence="3" id="KW-0378">Hydrolase</keyword>
<dbReference type="GO" id="GO:0016787">
    <property type="term" value="F:hydrolase activity"/>
    <property type="evidence" value="ECO:0007669"/>
    <property type="project" value="UniProtKB-KW"/>
</dbReference>
<evidence type="ECO:0000313" key="10">
    <source>
        <dbReference type="Proteomes" id="UP000266506"/>
    </source>
</evidence>
<dbReference type="PANTHER" id="PTHR43788">
    <property type="entry name" value="DNA2/NAM7 HELICASE FAMILY MEMBER"/>
    <property type="match status" value="1"/>
</dbReference>
<feature type="domain" description="DNA2/NAM7 helicase-like C-terminal" evidence="8">
    <location>
        <begin position="996"/>
        <end position="1227"/>
    </location>
</feature>
<evidence type="ECO:0000256" key="3">
    <source>
        <dbReference type="ARBA" id="ARBA00022801"/>
    </source>
</evidence>
<reference evidence="9 10" key="1">
    <citation type="submission" date="2018-08" db="EMBL/GenBank/DDBJ databases">
        <title>Genomic Encyclopedia of Archaeal and Bacterial Type Strains, Phase II (KMG-II): from individual species to whole genera.</title>
        <authorList>
            <person name="Goeker M."/>
        </authorList>
    </citation>
    <scope>NUCLEOTIDE SEQUENCE [LARGE SCALE GENOMIC DNA]</scope>
    <source>
        <strain evidence="9 10">ATCC 27112</strain>
    </source>
</reference>